<gene>
    <name evidence="2" type="ORF">HMPREF1173_02393</name>
</gene>
<dbReference type="Proteomes" id="UP000018727">
    <property type="component" value="Unassembled WGS sequence"/>
</dbReference>
<comment type="caution">
    <text evidence="2">The sequence shown here is derived from an EMBL/GenBank/DDBJ whole genome shotgun (WGS) entry which is preliminary data.</text>
</comment>
<dbReference type="AlphaFoldDB" id="V8CGC7"/>
<dbReference type="EMBL" id="AZJH01000039">
    <property type="protein sequence ID" value="ETD26045.1"/>
    <property type="molecule type" value="Genomic_DNA"/>
</dbReference>
<keyword evidence="3" id="KW-1185">Reference proteome</keyword>
<evidence type="ECO:0000313" key="3">
    <source>
        <dbReference type="Proteomes" id="UP000018727"/>
    </source>
</evidence>
<name>V8CGC7_9BACT</name>
<accession>V8CGC7</accession>
<protein>
    <recommendedName>
        <fullName evidence="1">CobQ/CobB/MinD/ParA nucleotide binding domain-containing protein</fullName>
    </recommendedName>
</protein>
<proteinExistence type="predicted"/>
<dbReference type="InterPro" id="IPR050678">
    <property type="entry name" value="DNA_Partitioning_ATPase"/>
</dbReference>
<dbReference type="Pfam" id="PF01656">
    <property type="entry name" value="CbiA"/>
    <property type="match status" value="1"/>
</dbReference>
<reference evidence="2 3" key="1">
    <citation type="submission" date="2013-10" db="EMBL/GenBank/DDBJ databases">
        <title>The Genome Sequence of Prevotella nigrescens CC14M.</title>
        <authorList>
            <consortium name="The Broad Institute Genomics Platform"/>
            <person name="Earl A."/>
            <person name="Allen-Vercoe E."/>
            <person name="Daigneault M."/>
            <person name="Young S.K."/>
            <person name="Zeng Q."/>
            <person name="Gargeya S."/>
            <person name="Fitzgerald M."/>
            <person name="Abouelleil A."/>
            <person name="Alvarado L."/>
            <person name="Chapman S.B."/>
            <person name="Gainer-Dewar J."/>
            <person name="Goldberg J."/>
            <person name="Griggs A."/>
            <person name="Gujja S."/>
            <person name="Hansen M."/>
            <person name="Howarth C."/>
            <person name="Imamovic A."/>
            <person name="Ireland A."/>
            <person name="Larimer J."/>
            <person name="McCowan C."/>
            <person name="Murphy C."/>
            <person name="Pearson M."/>
            <person name="Poon T.W."/>
            <person name="Priest M."/>
            <person name="Roberts A."/>
            <person name="Saif S."/>
            <person name="Shea T."/>
            <person name="Sykes S."/>
            <person name="Wortman J."/>
            <person name="Nusbaum C."/>
            <person name="Birren B."/>
        </authorList>
    </citation>
    <scope>NUCLEOTIDE SEQUENCE [LARGE SCALE GENOMIC DNA]</scope>
    <source>
        <strain evidence="2 3">CC14M</strain>
    </source>
</reference>
<dbReference type="Gene3D" id="3.40.50.300">
    <property type="entry name" value="P-loop containing nucleotide triphosphate hydrolases"/>
    <property type="match status" value="1"/>
</dbReference>
<evidence type="ECO:0000313" key="2">
    <source>
        <dbReference type="EMBL" id="ETD26045.1"/>
    </source>
</evidence>
<dbReference type="InterPro" id="IPR002586">
    <property type="entry name" value="CobQ/CobB/MinD/ParA_Nub-bd_dom"/>
</dbReference>
<organism evidence="2 3">
    <name type="scientific">Prevotella nigrescens CC14M</name>
    <dbReference type="NCBI Taxonomy" id="1073366"/>
    <lineage>
        <taxon>Bacteria</taxon>
        <taxon>Pseudomonadati</taxon>
        <taxon>Bacteroidota</taxon>
        <taxon>Bacteroidia</taxon>
        <taxon>Bacteroidales</taxon>
        <taxon>Prevotellaceae</taxon>
        <taxon>Prevotella</taxon>
    </lineage>
</organism>
<dbReference type="InterPro" id="IPR027417">
    <property type="entry name" value="P-loop_NTPase"/>
</dbReference>
<evidence type="ECO:0000259" key="1">
    <source>
        <dbReference type="Pfam" id="PF01656"/>
    </source>
</evidence>
<dbReference type="HOGENOM" id="CLU_068207_1_0_10"/>
<dbReference type="PATRIC" id="fig|1073366.3.peg.2457"/>
<feature type="domain" description="CobQ/CobB/MinD/ParA nucleotide binding" evidence="1">
    <location>
        <begin position="40"/>
        <end position="231"/>
    </location>
</feature>
<dbReference type="SUPFAM" id="SSF52540">
    <property type="entry name" value="P-loop containing nucleoside triphosphate hydrolases"/>
    <property type="match status" value="1"/>
</dbReference>
<dbReference type="PANTHER" id="PTHR13696:SF52">
    <property type="entry name" value="PARA FAMILY PROTEIN CT_582"/>
    <property type="match status" value="1"/>
</dbReference>
<dbReference type="PANTHER" id="PTHR13696">
    <property type="entry name" value="P-LOOP CONTAINING NUCLEOSIDE TRIPHOSPHATE HYDROLASE"/>
    <property type="match status" value="1"/>
</dbReference>
<sequence length="293" mass="33191">MVLSDNQTFKRHIAQKTVQQIKISIAMEQTNTSPIFLGFSSQKGGVGKSTLAEIVSSILYYEKGIELFIVDCDLSQDSFYKLRQREKTFVEEDSLVSQQMNNYFSTLGRVSYRVLKADPKGAIAKAAEHIRKNPKKRFDLVVFDFPGHAGTSDLLELSLEMDYILSPIEADVQSMVSCLAYAKTMQDLGVSMTGARIKDVILLWNKVDRRVKSTLIEKYSEYIRNEGYTLFDEHVYAAHRFSHELEQYGFRGAFRSTYLAPSKVLRAGTGLDELIDNLLTHIRLKKEAGDGTD</sequence>